<gene>
    <name evidence="2" type="ORF">OIK44_06755</name>
</gene>
<comment type="caution">
    <text evidence="2">The sequence shown here is derived from an EMBL/GenBank/DDBJ whole genome shotgun (WGS) entry which is preliminary data.</text>
</comment>
<feature type="signal peptide" evidence="1">
    <location>
        <begin position="1"/>
        <end position="19"/>
    </location>
</feature>
<protein>
    <recommendedName>
        <fullName evidence="4">Lipoprotein</fullName>
    </recommendedName>
</protein>
<reference evidence="2 3" key="1">
    <citation type="submission" date="2022-10" db="EMBL/GenBank/DDBJ databases">
        <title>Janthinobacterium sp. hw3 Genome sequencing.</title>
        <authorList>
            <person name="Park S."/>
        </authorList>
    </citation>
    <scope>NUCLEOTIDE SEQUENCE [LARGE SCALE GENOMIC DNA]</scope>
    <source>
        <strain evidence="3">hw3</strain>
    </source>
</reference>
<organism evidence="2 3">
    <name type="scientific">Janthinobacterium fluminis</name>
    <dbReference type="NCBI Taxonomy" id="2987524"/>
    <lineage>
        <taxon>Bacteria</taxon>
        <taxon>Pseudomonadati</taxon>
        <taxon>Pseudomonadota</taxon>
        <taxon>Betaproteobacteria</taxon>
        <taxon>Burkholderiales</taxon>
        <taxon>Oxalobacteraceae</taxon>
        <taxon>Janthinobacterium</taxon>
    </lineage>
</organism>
<dbReference type="RefSeq" id="WP_273669968.1">
    <property type="nucleotide sequence ID" value="NZ_JAQQXR010000002.1"/>
</dbReference>
<proteinExistence type="predicted"/>
<keyword evidence="3" id="KW-1185">Reference proteome</keyword>
<evidence type="ECO:0008006" key="4">
    <source>
        <dbReference type="Google" id="ProtNLM"/>
    </source>
</evidence>
<sequence length="112" mass="12356">MKSLLAVVSLIALGGCAVAPGPVYYQSRSTQAYDPYQWHTVSSEPTSGPAGYAAPIEYSSVPVYAPQPVYVQRPVYVQQPYYYTPPVTIGLDLMFGWRGGRHGGHHHHHGRR</sequence>
<feature type="chain" id="PRO_5046075908" description="Lipoprotein" evidence="1">
    <location>
        <begin position="20"/>
        <end position="112"/>
    </location>
</feature>
<name>A0ABT5K0K1_9BURK</name>
<dbReference type="Proteomes" id="UP001221208">
    <property type="component" value="Unassembled WGS sequence"/>
</dbReference>
<accession>A0ABT5K0K1</accession>
<keyword evidence="1" id="KW-0732">Signal</keyword>
<evidence type="ECO:0000313" key="2">
    <source>
        <dbReference type="EMBL" id="MDC8757287.1"/>
    </source>
</evidence>
<dbReference type="PROSITE" id="PS51257">
    <property type="entry name" value="PROKAR_LIPOPROTEIN"/>
    <property type="match status" value="1"/>
</dbReference>
<dbReference type="EMBL" id="JAQQXR010000002">
    <property type="protein sequence ID" value="MDC8757287.1"/>
    <property type="molecule type" value="Genomic_DNA"/>
</dbReference>
<evidence type="ECO:0000313" key="3">
    <source>
        <dbReference type="Proteomes" id="UP001221208"/>
    </source>
</evidence>
<evidence type="ECO:0000256" key="1">
    <source>
        <dbReference type="SAM" id="SignalP"/>
    </source>
</evidence>